<name>A0A8S5S1L6_9CAUD</name>
<evidence type="ECO:0000313" key="1">
    <source>
        <dbReference type="EMBL" id="DAF44578.1"/>
    </source>
</evidence>
<dbReference type="EMBL" id="BK032511">
    <property type="protein sequence ID" value="DAF44578.1"/>
    <property type="molecule type" value="Genomic_DNA"/>
</dbReference>
<organism evidence="1">
    <name type="scientific">Podoviridae sp. ct8Lf7</name>
    <dbReference type="NCBI Taxonomy" id="2827723"/>
    <lineage>
        <taxon>Viruses</taxon>
        <taxon>Duplodnaviria</taxon>
        <taxon>Heunggongvirae</taxon>
        <taxon>Uroviricota</taxon>
        <taxon>Caudoviricetes</taxon>
    </lineage>
</organism>
<reference evidence="1" key="1">
    <citation type="journal article" date="2021" name="Proc. Natl. Acad. Sci. U.S.A.">
        <title>A Catalog of Tens of Thousands of Viruses from Human Metagenomes Reveals Hidden Associations with Chronic Diseases.</title>
        <authorList>
            <person name="Tisza M.J."/>
            <person name="Buck C.B."/>
        </authorList>
    </citation>
    <scope>NUCLEOTIDE SEQUENCE</scope>
    <source>
        <strain evidence="1">Ct8Lf7</strain>
    </source>
</reference>
<sequence length="57" mass="6536">MTLRRRNQKRIQKQGETMFSILSQSESQTELLKVENPLSLVKGGRVPIQKEINGLLI</sequence>
<protein>
    <submittedName>
        <fullName evidence="1">Uncharacterized protein</fullName>
    </submittedName>
</protein>
<accession>A0A8S5S1L6</accession>
<proteinExistence type="predicted"/>